<keyword evidence="11" id="KW-1185">Reference proteome</keyword>
<sequence length="261" mass="28196">MTNRKAETFKLRASGMAVPALALLMVPFVTLLFLTPWSDFHLAYGDSHAVAVSLGLSLVSVGLIILLGLPVAFWLAKTASRWRNVVEVLVLIPLLTPPLAMGILLVSVYGPYGSVGEILSATGMTLNNNAPAFVLAQIYGALPYFIISARGALEAVPKDVEEAGKTLGASPFQVFIRLTLPLASRGIAAGVAIAWVRAIGEFGIVMVFCYFPQGIPVKMFINLQNDGVTSVYSLLWILLIVTLPLPMWLLLRTKKQTVHYS</sequence>
<feature type="domain" description="ABC transmembrane type-1" evidence="9">
    <location>
        <begin position="50"/>
        <end position="247"/>
    </location>
</feature>
<feature type="transmembrane region" description="Helical" evidence="8">
    <location>
        <begin position="130"/>
        <end position="147"/>
    </location>
</feature>
<proteinExistence type="inferred from homology"/>
<evidence type="ECO:0000256" key="2">
    <source>
        <dbReference type="ARBA" id="ARBA00022448"/>
    </source>
</evidence>
<feature type="transmembrane region" description="Helical" evidence="8">
    <location>
        <begin position="12"/>
        <end position="34"/>
    </location>
</feature>
<evidence type="ECO:0000256" key="8">
    <source>
        <dbReference type="RuleBase" id="RU363032"/>
    </source>
</evidence>
<dbReference type="RefSeq" id="WP_195816796.1">
    <property type="nucleotide sequence ID" value="NZ_CBCSED010000004.1"/>
</dbReference>
<dbReference type="PANTHER" id="PTHR30183">
    <property type="entry name" value="MOLYBDENUM TRANSPORT SYSTEM PERMEASE PROTEIN MODB"/>
    <property type="match status" value="1"/>
</dbReference>
<reference evidence="10 11" key="1">
    <citation type="submission" date="2020-11" db="EMBL/GenBank/DDBJ databases">
        <title>Taxonomic investigation of Rahnella spp.</title>
        <authorList>
            <person name="Lee S.D."/>
        </authorList>
    </citation>
    <scope>NUCLEOTIDE SEQUENCE [LARGE SCALE GENOMIC DNA]</scope>
    <source>
        <strain evidence="10 11">SAP-10</strain>
    </source>
</reference>
<evidence type="ECO:0000256" key="6">
    <source>
        <dbReference type="ARBA" id="ARBA00022989"/>
    </source>
</evidence>
<dbReference type="CDD" id="cd06261">
    <property type="entry name" value="TM_PBP2"/>
    <property type="match status" value="1"/>
</dbReference>
<gene>
    <name evidence="10" type="ORF">IV431_04095</name>
</gene>
<evidence type="ECO:0000256" key="5">
    <source>
        <dbReference type="ARBA" id="ARBA00022692"/>
    </source>
</evidence>
<comment type="similarity">
    <text evidence="8">Belongs to the binding-protein-dependent transport system permease family.</text>
</comment>
<dbReference type="PROSITE" id="PS50928">
    <property type="entry name" value="ABC_TM1"/>
    <property type="match status" value="1"/>
</dbReference>
<dbReference type="Pfam" id="PF00528">
    <property type="entry name" value="BPD_transp_1"/>
    <property type="match status" value="1"/>
</dbReference>
<dbReference type="Proteomes" id="UP000600307">
    <property type="component" value="Unassembled WGS sequence"/>
</dbReference>
<evidence type="ECO:0000256" key="3">
    <source>
        <dbReference type="ARBA" id="ARBA00022475"/>
    </source>
</evidence>
<evidence type="ECO:0000259" key="9">
    <source>
        <dbReference type="PROSITE" id="PS50928"/>
    </source>
</evidence>
<feature type="transmembrane region" description="Helical" evidence="8">
    <location>
        <begin position="187"/>
        <end position="211"/>
    </location>
</feature>
<evidence type="ECO:0000256" key="4">
    <source>
        <dbReference type="ARBA" id="ARBA00022519"/>
    </source>
</evidence>
<keyword evidence="5 8" id="KW-0812">Transmembrane</keyword>
<keyword evidence="3" id="KW-1003">Cell membrane</keyword>
<feature type="transmembrane region" description="Helical" evidence="8">
    <location>
        <begin position="231"/>
        <end position="251"/>
    </location>
</feature>
<keyword evidence="4" id="KW-0997">Cell inner membrane</keyword>
<dbReference type="SUPFAM" id="SSF161098">
    <property type="entry name" value="MetI-like"/>
    <property type="match status" value="1"/>
</dbReference>
<name>A0ABS0DLH0_9GAMM</name>
<dbReference type="Gene3D" id="1.10.3720.10">
    <property type="entry name" value="MetI-like"/>
    <property type="match status" value="1"/>
</dbReference>
<keyword evidence="6 8" id="KW-1133">Transmembrane helix</keyword>
<evidence type="ECO:0000256" key="1">
    <source>
        <dbReference type="ARBA" id="ARBA00004429"/>
    </source>
</evidence>
<comment type="subcellular location">
    <subcellularLocation>
        <location evidence="1">Cell inner membrane</location>
        <topology evidence="1">Multi-pass membrane protein</topology>
    </subcellularLocation>
    <subcellularLocation>
        <location evidence="8">Cell membrane</location>
        <topology evidence="8">Multi-pass membrane protein</topology>
    </subcellularLocation>
</comment>
<evidence type="ECO:0000256" key="7">
    <source>
        <dbReference type="ARBA" id="ARBA00023136"/>
    </source>
</evidence>
<accession>A0ABS0DLH0</accession>
<feature type="transmembrane region" description="Helical" evidence="8">
    <location>
        <begin position="54"/>
        <end position="76"/>
    </location>
</feature>
<dbReference type="EMBL" id="JADOBH010000001">
    <property type="protein sequence ID" value="MBF7954738.1"/>
    <property type="molecule type" value="Genomic_DNA"/>
</dbReference>
<dbReference type="InterPro" id="IPR035906">
    <property type="entry name" value="MetI-like_sf"/>
</dbReference>
<protein>
    <submittedName>
        <fullName evidence="10">ABC transporter permease</fullName>
    </submittedName>
</protein>
<organism evidence="10 11">
    <name type="scientific">Rahnella victoriana</name>
    <dbReference type="NCBI Taxonomy" id="1510570"/>
    <lineage>
        <taxon>Bacteria</taxon>
        <taxon>Pseudomonadati</taxon>
        <taxon>Pseudomonadota</taxon>
        <taxon>Gammaproteobacteria</taxon>
        <taxon>Enterobacterales</taxon>
        <taxon>Yersiniaceae</taxon>
        <taxon>Rahnella</taxon>
    </lineage>
</organism>
<dbReference type="InterPro" id="IPR000515">
    <property type="entry name" value="MetI-like"/>
</dbReference>
<comment type="caution">
    <text evidence="10">The sequence shown here is derived from an EMBL/GenBank/DDBJ whole genome shotgun (WGS) entry which is preliminary data.</text>
</comment>
<keyword evidence="2 8" id="KW-0813">Transport</keyword>
<evidence type="ECO:0000313" key="11">
    <source>
        <dbReference type="Proteomes" id="UP000600307"/>
    </source>
</evidence>
<evidence type="ECO:0000313" key="10">
    <source>
        <dbReference type="EMBL" id="MBF7954738.1"/>
    </source>
</evidence>
<feature type="transmembrane region" description="Helical" evidence="8">
    <location>
        <begin position="88"/>
        <end position="110"/>
    </location>
</feature>
<keyword evidence="7 8" id="KW-0472">Membrane</keyword>
<dbReference type="PANTHER" id="PTHR30183:SF3">
    <property type="entry name" value="MOLYBDENUM TRANSPORT SYSTEM PERMEASE PROTEIN MODB"/>
    <property type="match status" value="1"/>
</dbReference>